<evidence type="ECO:0000313" key="2">
    <source>
        <dbReference type="Proteomes" id="UP000199411"/>
    </source>
</evidence>
<organism evidence="1 2">
    <name type="scientific">Desulfurella multipotens</name>
    <dbReference type="NCBI Taxonomy" id="79269"/>
    <lineage>
        <taxon>Bacteria</taxon>
        <taxon>Pseudomonadati</taxon>
        <taxon>Campylobacterota</taxon>
        <taxon>Desulfurellia</taxon>
        <taxon>Desulfurellales</taxon>
        <taxon>Desulfurellaceae</taxon>
        <taxon>Desulfurella</taxon>
    </lineage>
</organism>
<reference evidence="2" key="1">
    <citation type="submission" date="2016-10" db="EMBL/GenBank/DDBJ databases">
        <authorList>
            <person name="Varghese N."/>
            <person name="Submissions S."/>
        </authorList>
    </citation>
    <scope>NUCLEOTIDE SEQUENCE [LARGE SCALE GENOMIC DNA]</scope>
    <source>
        <strain evidence="2">DSM 8415</strain>
    </source>
</reference>
<dbReference type="EMBL" id="FMYU01000001">
    <property type="protein sequence ID" value="SDC00759.1"/>
    <property type="molecule type" value="Genomic_DNA"/>
</dbReference>
<dbReference type="AlphaFoldDB" id="A0A1G6I2K3"/>
<evidence type="ECO:0008006" key="3">
    <source>
        <dbReference type="Google" id="ProtNLM"/>
    </source>
</evidence>
<dbReference type="Proteomes" id="UP000199411">
    <property type="component" value="Unassembled WGS sequence"/>
</dbReference>
<evidence type="ECO:0000313" key="1">
    <source>
        <dbReference type="EMBL" id="SDC00759.1"/>
    </source>
</evidence>
<proteinExistence type="predicted"/>
<dbReference type="RefSeq" id="WP_092127523.1">
    <property type="nucleotide sequence ID" value="NZ_FMYU01000001.1"/>
</dbReference>
<accession>A0A1G6I2K3</accession>
<gene>
    <name evidence="1" type="ORF">SAMN05660835_00198</name>
</gene>
<sequence>MREYIMHLLHKQKGITFNDLLKKTNLKPEALIKIIFDLSKKDKVYFLNSKSIKNCSVCFAKNICKKRRQNGLLK</sequence>
<protein>
    <recommendedName>
        <fullName evidence="3">FeoC like transcriptional regulator</fullName>
    </recommendedName>
</protein>
<name>A0A1G6I2K3_9BACT</name>
<keyword evidence="2" id="KW-1185">Reference proteome</keyword>
<dbReference type="OrthoDB" id="9553788at2"/>